<evidence type="ECO:0000313" key="3">
    <source>
        <dbReference type="Proteomes" id="UP000095657"/>
    </source>
</evidence>
<dbReference type="EMBL" id="CZBL01000019">
    <property type="protein sequence ID" value="CUQ49655.1"/>
    <property type="molecule type" value="Genomic_DNA"/>
</dbReference>
<evidence type="ECO:0000313" key="1">
    <source>
        <dbReference type="EMBL" id="CUQ21533.1"/>
    </source>
</evidence>
<dbReference type="RefSeq" id="WP_224241672.1">
    <property type="nucleotide sequence ID" value="NZ_CAXSUM010000024.1"/>
</dbReference>
<proteinExistence type="predicted"/>
<dbReference type="AlphaFoldDB" id="A0A174UGR3"/>
<accession>A0A174UGR3</accession>
<evidence type="ECO:0000313" key="4">
    <source>
        <dbReference type="Proteomes" id="UP000095725"/>
    </source>
</evidence>
<dbReference type="EMBL" id="CZAI01000017">
    <property type="protein sequence ID" value="CUQ21533.1"/>
    <property type="molecule type" value="Genomic_DNA"/>
</dbReference>
<protein>
    <submittedName>
        <fullName evidence="1">Uncharacterized protein</fullName>
    </submittedName>
</protein>
<dbReference type="Proteomes" id="UP000095725">
    <property type="component" value="Unassembled WGS sequence"/>
</dbReference>
<dbReference type="STRING" id="47678.ERS852494_04330"/>
<evidence type="ECO:0000313" key="2">
    <source>
        <dbReference type="EMBL" id="CUQ49655.1"/>
    </source>
</evidence>
<gene>
    <name evidence="1" type="ORF">ERS852494_04330</name>
    <name evidence="2" type="ORF">ERS852558_03848</name>
</gene>
<sequence length="171" mass="19285">MVQNLTNDSYTFAPDIIHADITKKNGTTETLRVYSNEAFQKKIKRQQAWASALYGLSAGLNAGMAGYQTSYVTTRSYNGYTYTQPVTTYNSTAAYQANMAATTQLMVLSKQMEQDKKIREEGYLKKTTIHSSEGIFGYMNVEREKGTVMRVVIPVNGENYGFHWDVANKKK</sequence>
<organism evidence="1 3">
    <name type="scientific">Bacteroides caccae</name>
    <dbReference type="NCBI Taxonomy" id="47678"/>
    <lineage>
        <taxon>Bacteria</taxon>
        <taxon>Pseudomonadati</taxon>
        <taxon>Bacteroidota</taxon>
        <taxon>Bacteroidia</taxon>
        <taxon>Bacteroidales</taxon>
        <taxon>Bacteroidaceae</taxon>
        <taxon>Bacteroides</taxon>
    </lineage>
</organism>
<dbReference type="Proteomes" id="UP000095657">
    <property type="component" value="Unassembled WGS sequence"/>
</dbReference>
<reference evidence="3 4" key="1">
    <citation type="submission" date="2015-09" db="EMBL/GenBank/DDBJ databases">
        <authorList>
            <consortium name="Pathogen Informatics"/>
        </authorList>
    </citation>
    <scope>NUCLEOTIDE SEQUENCE [LARGE SCALE GENOMIC DNA]</scope>
    <source>
        <strain evidence="1 3">2789STDY5834880</strain>
        <strain evidence="2 4">2789STDY5834946</strain>
    </source>
</reference>
<name>A0A174UGR3_9BACE</name>